<keyword evidence="1" id="KW-0547">Nucleotide-binding</keyword>
<evidence type="ECO:0000256" key="1">
    <source>
        <dbReference type="ARBA" id="ARBA00022741"/>
    </source>
</evidence>
<dbReference type="SUPFAM" id="SSF52540">
    <property type="entry name" value="P-loop containing nucleoside triphosphate hydrolases"/>
    <property type="match status" value="1"/>
</dbReference>
<dbReference type="GO" id="GO:0005524">
    <property type="term" value="F:ATP binding"/>
    <property type="evidence" value="ECO:0007669"/>
    <property type="project" value="UniProtKB-KW"/>
</dbReference>
<dbReference type="KEGG" id="bdm:EQG53_14960"/>
<evidence type="ECO:0000313" key="6">
    <source>
        <dbReference type="Proteomes" id="UP000596117"/>
    </source>
</evidence>
<evidence type="ECO:0008006" key="7">
    <source>
        <dbReference type="Google" id="ProtNLM"/>
    </source>
</evidence>
<dbReference type="GO" id="GO:0051782">
    <property type="term" value="P:negative regulation of cell division"/>
    <property type="evidence" value="ECO:0007669"/>
    <property type="project" value="TreeGrafter"/>
</dbReference>
<dbReference type="EMBL" id="CP066026">
    <property type="protein sequence ID" value="QQB90247.1"/>
    <property type="molecule type" value="Genomic_DNA"/>
</dbReference>
<dbReference type="PANTHER" id="PTHR43384:SF6">
    <property type="entry name" value="SEPTUM SITE-DETERMINING PROTEIN MIND HOMOLOG, CHLOROPLASTIC"/>
    <property type="match status" value="1"/>
</dbReference>
<reference evidence="4 6" key="2">
    <citation type="submission" date="2020-12" db="EMBL/GenBank/DDBJ databases">
        <title>FDA dAtabase for Regulatory Grade micrObial Sequences (FDA-ARGOS): Supporting development and validation of Infectious Disease Dx tests.</title>
        <authorList>
            <person name="Kerrigan L."/>
            <person name="Long C."/>
            <person name="Tallon L."/>
            <person name="Sadzewicz L."/>
            <person name="Zhao X."/>
            <person name="Boylan J."/>
            <person name="Ott S."/>
            <person name="Bowen H."/>
            <person name="Vavikolanu K."/>
            <person name="Mehta A."/>
            <person name="Aluvathingal J."/>
            <person name="Nadendla S."/>
            <person name="Yan Y."/>
            <person name="Sichtig H."/>
        </authorList>
    </citation>
    <scope>NUCLEOTIDE SEQUENCE [LARGE SCALE GENOMIC DNA]</scope>
    <source>
        <strain evidence="4 6">FDAARGOS_1026</strain>
    </source>
</reference>
<organism evidence="3 5">
    <name type="scientific">Brevundimonas diminuta</name>
    <name type="common">Pseudomonas diminuta</name>
    <dbReference type="NCBI Taxonomy" id="293"/>
    <lineage>
        <taxon>Bacteria</taxon>
        <taxon>Pseudomonadati</taxon>
        <taxon>Pseudomonadota</taxon>
        <taxon>Alphaproteobacteria</taxon>
        <taxon>Caulobacterales</taxon>
        <taxon>Caulobacteraceae</taxon>
        <taxon>Brevundimonas</taxon>
    </lineage>
</organism>
<dbReference type="InterPro" id="IPR027417">
    <property type="entry name" value="P-loop_NTPase"/>
</dbReference>
<dbReference type="NCBIfam" id="NF047398">
    <property type="entry name" value="AAA_KGGVGR"/>
    <property type="match status" value="1"/>
</dbReference>
<proteinExistence type="predicted"/>
<sequence length="907" mass="99612">MMVSEDIKTSELLSWIDVARRLSYVEAHGAGGPPPGVLSTATYWSGLTIRALASADDAAIQLWLADIFGSWLQVGPDGAEILLDAPEGMSRLPISVVKVEGEPPSVPYRPHASLEGVRYFDTKFPSRPTGATPPLYAFHSVKGGVGRTTSAIAFALDQQPGESDDPVLLVDADFEAPGISFLLQSRKANSTISFEDFLALAHADRTSDFSATLDFVTERMADQRVDNVFVLPAKRLLRDLSGFAIRPENLLAARTDDSYVVVDLIRQLAARLGCRKAVIDLRAGLVDVAVQFLSDPTVERVFVSTAGGQSIAALGSMIRTLGQIEAETRTSGRQPLVVINQMPIYRLADPEYRASIVEVVTQAADESFSPQGDTLDASIRFAFVPHLNDLIATASEWDNFVRDLSTSSFSKVLSTELRGWSGAESVAAASDTKLTAPMNEGQKHDDRCRLLQEFAEKLEVAETATEIAQPLATPPLQRLASDFLSQPPIVIVEGAKGTGKTLTSRFLMEQGSWRAAVSKLDGALKAQYEGAFIPLFGSIASSERMVALIGDSRRAMTTRLGGEASPSTLTDTEQAIKSRLQSTHPDEPWLPFWLEQIASACGFTGEDAWERFTKAVRDSDVKPVIVVEGLEEVLTDPVTDSRHAAALLSLLREVPLRFREEAGRPLGYLAFMRGDMVEATMVQNLAQFRAGYASYALTWREADIKELVIWLAGNSNAIPGLWSPDWRNKRQDEQEGDLRKIWGLKLGADDSREARSTEWVIAVLTDLTGRLTARDLVRFIGAAAKDSRSSQFATDRLLSANALKNAVEHTSRKKVEEYPKEVRQLESIFDKLRHHPGFETPFVRSKAAEIGITEGELDILETYGVAYQEDGIFEVPELFRLGLDMRRSGARPNIISLTRRARERARS</sequence>
<evidence type="ECO:0000256" key="2">
    <source>
        <dbReference type="ARBA" id="ARBA00022840"/>
    </source>
</evidence>
<dbReference type="PANTHER" id="PTHR43384">
    <property type="entry name" value="SEPTUM SITE-DETERMINING PROTEIN MIND HOMOLOG, CHLOROPLASTIC-RELATED"/>
    <property type="match status" value="1"/>
</dbReference>
<keyword evidence="2" id="KW-0067">ATP-binding</keyword>
<dbReference type="GO" id="GO:0005829">
    <property type="term" value="C:cytosol"/>
    <property type="evidence" value="ECO:0007669"/>
    <property type="project" value="TreeGrafter"/>
</dbReference>
<accession>A0A410P068</accession>
<dbReference type="EMBL" id="CP035093">
    <property type="protein sequence ID" value="QAT15536.1"/>
    <property type="molecule type" value="Genomic_DNA"/>
</dbReference>
<reference evidence="3 5" key="1">
    <citation type="submission" date="2019-01" db="EMBL/GenBank/DDBJ databases">
        <title>Brevundimonas diminuta Genome sequencing and assembly.</title>
        <authorList>
            <person name="Chen H."/>
        </authorList>
    </citation>
    <scope>NUCLEOTIDE SEQUENCE [LARGE SCALE GENOMIC DNA]</scope>
    <source>
        <strain evidence="3">ATCC</strain>
        <strain evidence="5">ATCC(B) 19146</strain>
    </source>
</reference>
<protein>
    <recommendedName>
        <fullName evidence="7">ParA family protein</fullName>
    </recommendedName>
</protein>
<dbReference type="InterPro" id="IPR050625">
    <property type="entry name" value="ParA/MinD_ATPase"/>
</dbReference>
<dbReference type="GO" id="GO:0009898">
    <property type="term" value="C:cytoplasmic side of plasma membrane"/>
    <property type="evidence" value="ECO:0007669"/>
    <property type="project" value="TreeGrafter"/>
</dbReference>
<evidence type="ECO:0000313" key="5">
    <source>
        <dbReference type="Proteomes" id="UP000287388"/>
    </source>
</evidence>
<dbReference type="GO" id="GO:0016887">
    <property type="term" value="F:ATP hydrolysis activity"/>
    <property type="evidence" value="ECO:0007669"/>
    <property type="project" value="TreeGrafter"/>
</dbReference>
<gene>
    <name evidence="3" type="ORF">EQG53_14960</name>
    <name evidence="4" type="ORF">I6H83_07490</name>
</gene>
<name>A0A410P068_BREDI</name>
<dbReference type="Gene3D" id="3.40.50.300">
    <property type="entry name" value="P-loop containing nucleotide triphosphate hydrolases"/>
    <property type="match status" value="1"/>
</dbReference>
<dbReference type="Proteomes" id="UP000287388">
    <property type="component" value="Chromosome"/>
</dbReference>
<evidence type="ECO:0000313" key="3">
    <source>
        <dbReference type="EMBL" id="QAT15536.1"/>
    </source>
</evidence>
<keyword evidence="6" id="KW-1185">Reference proteome</keyword>
<evidence type="ECO:0000313" key="4">
    <source>
        <dbReference type="EMBL" id="QQB90247.1"/>
    </source>
</evidence>
<dbReference type="AlphaFoldDB" id="A0A410P068"/>
<dbReference type="Proteomes" id="UP000596117">
    <property type="component" value="Chromosome"/>
</dbReference>